<evidence type="ECO:0000313" key="6">
    <source>
        <dbReference type="EMBL" id="SES68286.1"/>
    </source>
</evidence>
<dbReference type="InterPro" id="IPR036390">
    <property type="entry name" value="WH_DNA-bd_sf"/>
</dbReference>
<dbReference type="InterPro" id="IPR036388">
    <property type="entry name" value="WH-like_DNA-bd_sf"/>
</dbReference>
<name>A0A1H9YIF8_9GAMM</name>
<evidence type="ECO:0000256" key="3">
    <source>
        <dbReference type="ARBA" id="ARBA00023163"/>
    </source>
</evidence>
<dbReference type="Pfam" id="PF00027">
    <property type="entry name" value="cNMP_binding"/>
    <property type="match status" value="1"/>
</dbReference>
<dbReference type="InterPro" id="IPR050397">
    <property type="entry name" value="Env_Response_Regulators"/>
</dbReference>
<dbReference type="CDD" id="cd00038">
    <property type="entry name" value="CAP_ED"/>
    <property type="match status" value="1"/>
</dbReference>
<evidence type="ECO:0000313" key="7">
    <source>
        <dbReference type="Proteomes" id="UP000198762"/>
    </source>
</evidence>
<proteinExistence type="predicted"/>
<organism evidence="6 7">
    <name type="scientific">Marinobacter segnicrescens</name>
    <dbReference type="NCBI Taxonomy" id="430453"/>
    <lineage>
        <taxon>Bacteria</taxon>
        <taxon>Pseudomonadati</taxon>
        <taxon>Pseudomonadota</taxon>
        <taxon>Gammaproteobacteria</taxon>
        <taxon>Pseudomonadales</taxon>
        <taxon>Marinobacteraceae</taxon>
        <taxon>Marinobacter</taxon>
    </lineage>
</organism>
<dbReference type="Gene3D" id="2.60.120.10">
    <property type="entry name" value="Jelly Rolls"/>
    <property type="match status" value="1"/>
</dbReference>
<dbReference type="GO" id="GO:0005829">
    <property type="term" value="C:cytosol"/>
    <property type="evidence" value="ECO:0007669"/>
    <property type="project" value="TreeGrafter"/>
</dbReference>
<evidence type="ECO:0000256" key="2">
    <source>
        <dbReference type="ARBA" id="ARBA00023125"/>
    </source>
</evidence>
<dbReference type="Gene3D" id="1.10.10.10">
    <property type="entry name" value="Winged helix-like DNA-binding domain superfamily/Winged helix DNA-binding domain"/>
    <property type="match status" value="1"/>
</dbReference>
<keyword evidence="3" id="KW-0804">Transcription</keyword>
<dbReference type="Proteomes" id="UP000198762">
    <property type="component" value="Unassembled WGS sequence"/>
</dbReference>
<protein>
    <submittedName>
        <fullName evidence="6">cAMP-binding domain of CRP or a regulatory subunit of cAMP-dependent protein kinases</fullName>
    </submittedName>
</protein>
<dbReference type="GO" id="GO:0003677">
    <property type="term" value="F:DNA binding"/>
    <property type="evidence" value="ECO:0007669"/>
    <property type="project" value="UniProtKB-KW"/>
</dbReference>
<dbReference type="PANTHER" id="PTHR24567">
    <property type="entry name" value="CRP FAMILY TRANSCRIPTIONAL REGULATORY PROTEIN"/>
    <property type="match status" value="1"/>
</dbReference>
<keyword evidence="6" id="KW-0808">Transferase</keyword>
<gene>
    <name evidence="6" type="ORF">SAMN04487962_101162</name>
</gene>
<dbReference type="PROSITE" id="PS51063">
    <property type="entry name" value="HTH_CRP_2"/>
    <property type="match status" value="1"/>
</dbReference>
<accession>A0A1H9YIF8</accession>
<dbReference type="SUPFAM" id="SSF46785">
    <property type="entry name" value="Winged helix' DNA-binding domain"/>
    <property type="match status" value="1"/>
</dbReference>
<evidence type="ECO:0000259" key="4">
    <source>
        <dbReference type="PROSITE" id="PS50042"/>
    </source>
</evidence>
<dbReference type="SMART" id="SM00419">
    <property type="entry name" value="HTH_CRP"/>
    <property type="match status" value="1"/>
</dbReference>
<reference evidence="7" key="1">
    <citation type="submission" date="2016-10" db="EMBL/GenBank/DDBJ databases">
        <authorList>
            <person name="Varghese N."/>
            <person name="Submissions S."/>
        </authorList>
    </citation>
    <scope>NUCLEOTIDE SEQUENCE [LARGE SCALE GENOMIC DNA]</scope>
    <source>
        <strain evidence="7">CGMCC 1.6489</strain>
    </source>
</reference>
<dbReference type="InterPro" id="IPR014710">
    <property type="entry name" value="RmlC-like_jellyroll"/>
</dbReference>
<dbReference type="InterPro" id="IPR018490">
    <property type="entry name" value="cNMP-bd_dom_sf"/>
</dbReference>
<dbReference type="OrthoDB" id="9126850at2"/>
<dbReference type="PANTHER" id="PTHR24567:SF26">
    <property type="entry name" value="REGULATORY PROTEIN YEIL"/>
    <property type="match status" value="1"/>
</dbReference>
<dbReference type="EMBL" id="FOHZ01000001">
    <property type="protein sequence ID" value="SES68286.1"/>
    <property type="molecule type" value="Genomic_DNA"/>
</dbReference>
<feature type="domain" description="HTH crp-type" evidence="5">
    <location>
        <begin position="147"/>
        <end position="240"/>
    </location>
</feature>
<dbReference type="Pfam" id="PF13545">
    <property type="entry name" value="HTH_Crp_2"/>
    <property type="match status" value="1"/>
</dbReference>
<dbReference type="RefSeq" id="WP_091848331.1">
    <property type="nucleotide sequence ID" value="NZ_FOHZ01000001.1"/>
</dbReference>
<dbReference type="GO" id="GO:0003700">
    <property type="term" value="F:DNA-binding transcription factor activity"/>
    <property type="evidence" value="ECO:0007669"/>
    <property type="project" value="TreeGrafter"/>
</dbReference>
<dbReference type="SUPFAM" id="SSF51206">
    <property type="entry name" value="cAMP-binding domain-like"/>
    <property type="match status" value="1"/>
</dbReference>
<keyword evidence="2" id="KW-0238">DNA-binding</keyword>
<dbReference type="STRING" id="430453.SAMN04487962_101162"/>
<dbReference type="GO" id="GO:0016301">
    <property type="term" value="F:kinase activity"/>
    <property type="evidence" value="ECO:0007669"/>
    <property type="project" value="UniProtKB-KW"/>
</dbReference>
<evidence type="ECO:0000259" key="5">
    <source>
        <dbReference type="PROSITE" id="PS51063"/>
    </source>
</evidence>
<keyword evidence="6" id="KW-0418">Kinase</keyword>
<dbReference type="AlphaFoldDB" id="A0A1H9YIF8"/>
<dbReference type="PROSITE" id="PS50042">
    <property type="entry name" value="CNMP_BINDING_3"/>
    <property type="match status" value="1"/>
</dbReference>
<keyword evidence="1" id="KW-0805">Transcription regulation</keyword>
<feature type="domain" description="Cyclic nucleotide-binding" evidence="4">
    <location>
        <begin position="13"/>
        <end position="57"/>
    </location>
</feature>
<sequence length="259" mass="28685">MASQAGLYACFEDADTLPARERRQLVELPSERLVCPKDEVILREGEPAHGLFVVEKGLCYTQRFLHDGTRHIIDVHFPGEIVGLDQLSQPLHLSGLAAMTDTALFMYNKLSVMHLFTGSPALARLLLHMVSRGQAIMTERIVGLARHGALRRVAHFLLEILHRGGYANPIGVRSLRKVPAEQADQANKGLQSPLTFRIPQQVIADTLGLSIVHVSRVLRQLREQDMITTQNQGITLMDVDGLRNIAGVDPAARWRSTPG</sequence>
<evidence type="ECO:0000256" key="1">
    <source>
        <dbReference type="ARBA" id="ARBA00023015"/>
    </source>
</evidence>
<dbReference type="InterPro" id="IPR012318">
    <property type="entry name" value="HTH_CRP"/>
</dbReference>
<keyword evidence="7" id="KW-1185">Reference proteome</keyword>
<dbReference type="InterPro" id="IPR000595">
    <property type="entry name" value="cNMP-bd_dom"/>
</dbReference>